<keyword evidence="4" id="KW-0963">Cytoplasm</keyword>
<dbReference type="NCBIfam" id="TIGR00064">
    <property type="entry name" value="ftsY"/>
    <property type="match status" value="1"/>
</dbReference>
<dbReference type="InterPro" id="IPR042101">
    <property type="entry name" value="SRP54_N_sf"/>
</dbReference>
<dbReference type="GO" id="GO:0005525">
    <property type="term" value="F:GTP binding"/>
    <property type="evidence" value="ECO:0007669"/>
    <property type="project" value="UniProtKB-KW"/>
</dbReference>
<dbReference type="AlphaFoldDB" id="A0A644VZK7"/>
<feature type="domain" description="SRP54-type proteins GTP-binding" evidence="10">
    <location>
        <begin position="261"/>
        <end position="274"/>
    </location>
</feature>
<dbReference type="InterPro" id="IPR013822">
    <property type="entry name" value="Signal_recog_particl_SRP54_hlx"/>
</dbReference>
<evidence type="ECO:0000256" key="7">
    <source>
        <dbReference type="ARBA" id="ARBA00023134"/>
    </source>
</evidence>
<proteinExistence type="inferred from homology"/>
<gene>
    <name evidence="11" type="primary">ftsY_19</name>
    <name evidence="11" type="ORF">SDC9_43109</name>
</gene>
<dbReference type="Pfam" id="PF00448">
    <property type="entry name" value="SRP54"/>
    <property type="match status" value="1"/>
</dbReference>
<organism evidence="11">
    <name type="scientific">bioreactor metagenome</name>
    <dbReference type="NCBI Taxonomy" id="1076179"/>
    <lineage>
        <taxon>unclassified sequences</taxon>
        <taxon>metagenomes</taxon>
        <taxon>ecological metagenomes</taxon>
    </lineage>
</organism>
<evidence type="ECO:0000256" key="6">
    <source>
        <dbReference type="ARBA" id="ARBA00022801"/>
    </source>
</evidence>
<name>A0A644VZK7_9ZZZZ</name>
<dbReference type="HAMAP" id="MF_00920">
    <property type="entry name" value="FtsY"/>
    <property type="match status" value="1"/>
</dbReference>
<evidence type="ECO:0000256" key="8">
    <source>
        <dbReference type="ARBA" id="ARBA00023136"/>
    </source>
</evidence>
<keyword evidence="6" id="KW-0378">Hydrolase</keyword>
<dbReference type="GO" id="GO:0005886">
    <property type="term" value="C:plasma membrane"/>
    <property type="evidence" value="ECO:0007669"/>
    <property type="project" value="UniProtKB-SubCell"/>
</dbReference>
<dbReference type="SMART" id="SM00382">
    <property type="entry name" value="AAA"/>
    <property type="match status" value="1"/>
</dbReference>
<dbReference type="PROSITE" id="PS00300">
    <property type="entry name" value="SRP54"/>
    <property type="match status" value="1"/>
</dbReference>
<evidence type="ECO:0000256" key="4">
    <source>
        <dbReference type="ARBA" id="ARBA00022490"/>
    </source>
</evidence>
<comment type="similarity">
    <text evidence="2">Belongs to the GTP-binding SRP family.</text>
</comment>
<keyword evidence="8" id="KW-0472">Membrane</keyword>
<evidence type="ECO:0000256" key="2">
    <source>
        <dbReference type="ARBA" id="ARBA00008531"/>
    </source>
</evidence>
<dbReference type="SMART" id="SM00962">
    <property type="entry name" value="SRP54"/>
    <property type="match status" value="1"/>
</dbReference>
<dbReference type="InterPro" id="IPR036225">
    <property type="entry name" value="SRP/SRP_N"/>
</dbReference>
<keyword evidence="9 11" id="KW-0675">Receptor</keyword>
<reference evidence="11" key="1">
    <citation type="submission" date="2019-08" db="EMBL/GenBank/DDBJ databases">
        <authorList>
            <person name="Kucharzyk K."/>
            <person name="Murdoch R.W."/>
            <person name="Higgins S."/>
            <person name="Loffler F."/>
        </authorList>
    </citation>
    <scope>NUCLEOTIDE SEQUENCE</scope>
</reference>
<dbReference type="PANTHER" id="PTHR43134">
    <property type="entry name" value="SIGNAL RECOGNITION PARTICLE RECEPTOR SUBUNIT ALPHA"/>
    <property type="match status" value="1"/>
</dbReference>
<dbReference type="GO" id="GO:0005737">
    <property type="term" value="C:cytoplasm"/>
    <property type="evidence" value="ECO:0007669"/>
    <property type="project" value="UniProtKB-ARBA"/>
</dbReference>
<dbReference type="GO" id="GO:0006614">
    <property type="term" value="P:SRP-dependent cotranslational protein targeting to membrane"/>
    <property type="evidence" value="ECO:0007669"/>
    <property type="project" value="InterPro"/>
</dbReference>
<dbReference type="FunFam" id="3.40.50.300:FF:000053">
    <property type="entry name" value="Signal recognition particle receptor FtsY"/>
    <property type="match status" value="1"/>
</dbReference>
<dbReference type="InterPro" id="IPR004390">
    <property type="entry name" value="SR_rcpt_FtsY"/>
</dbReference>
<dbReference type="PANTHER" id="PTHR43134:SF1">
    <property type="entry name" value="SIGNAL RECOGNITION PARTICLE RECEPTOR SUBUNIT ALPHA"/>
    <property type="match status" value="1"/>
</dbReference>
<dbReference type="SUPFAM" id="SSF47364">
    <property type="entry name" value="Domain of the SRP/SRP receptor G-proteins"/>
    <property type="match status" value="1"/>
</dbReference>
<evidence type="ECO:0000256" key="5">
    <source>
        <dbReference type="ARBA" id="ARBA00022741"/>
    </source>
</evidence>
<evidence type="ECO:0000313" key="11">
    <source>
        <dbReference type="EMBL" id="MPL96925.1"/>
    </source>
</evidence>
<dbReference type="InterPro" id="IPR003593">
    <property type="entry name" value="AAA+_ATPase"/>
</dbReference>
<evidence type="ECO:0000256" key="9">
    <source>
        <dbReference type="ARBA" id="ARBA00023170"/>
    </source>
</evidence>
<dbReference type="GO" id="GO:0003924">
    <property type="term" value="F:GTPase activity"/>
    <property type="evidence" value="ECO:0007669"/>
    <property type="project" value="TreeGrafter"/>
</dbReference>
<keyword evidence="3" id="KW-1003">Cell membrane</keyword>
<dbReference type="Gene3D" id="1.20.120.140">
    <property type="entry name" value="Signal recognition particle SRP54, nucleotide-binding domain"/>
    <property type="match status" value="1"/>
</dbReference>
<evidence type="ECO:0000259" key="10">
    <source>
        <dbReference type="PROSITE" id="PS00300"/>
    </source>
</evidence>
<evidence type="ECO:0000256" key="1">
    <source>
        <dbReference type="ARBA" id="ARBA00004413"/>
    </source>
</evidence>
<keyword evidence="5" id="KW-0547">Nucleotide-binding</keyword>
<keyword evidence="7" id="KW-0342">GTP-binding</keyword>
<dbReference type="InterPro" id="IPR000897">
    <property type="entry name" value="SRP54_GTPase_dom"/>
</dbReference>
<dbReference type="SUPFAM" id="SSF52540">
    <property type="entry name" value="P-loop containing nucleoside triphosphate hydrolases"/>
    <property type="match status" value="1"/>
</dbReference>
<accession>A0A644VZK7</accession>
<dbReference type="InterPro" id="IPR027417">
    <property type="entry name" value="P-loop_NTPase"/>
</dbReference>
<dbReference type="Pfam" id="PF02881">
    <property type="entry name" value="SRP54_N"/>
    <property type="match status" value="1"/>
</dbReference>
<dbReference type="GO" id="GO:0005047">
    <property type="term" value="F:signal recognition particle binding"/>
    <property type="evidence" value="ECO:0007669"/>
    <property type="project" value="TreeGrafter"/>
</dbReference>
<comment type="subcellular location">
    <subcellularLocation>
        <location evidence="1">Cell membrane</location>
        <topology evidence="1">Peripheral membrane protein</topology>
        <orientation evidence="1">Cytoplasmic side</orientation>
    </subcellularLocation>
</comment>
<comment type="caution">
    <text evidence="11">The sequence shown here is derived from an EMBL/GenBank/DDBJ whole genome shotgun (WGS) entry which is preliminary data.</text>
</comment>
<dbReference type="EMBL" id="VSSQ01000532">
    <property type="protein sequence ID" value="MPL96925.1"/>
    <property type="molecule type" value="Genomic_DNA"/>
</dbReference>
<evidence type="ECO:0000256" key="3">
    <source>
        <dbReference type="ARBA" id="ARBA00022475"/>
    </source>
</evidence>
<dbReference type="Gene3D" id="3.40.50.300">
    <property type="entry name" value="P-loop containing nucleotide triphosphate hydrolases"/>
    <property type="match status" value="1"/>
</dbReference>
<protein>
    <submittedName>
        <fullName evidence="11">Signal recognition particle receptor FtsY</fullName>
    </submittedName>
</protein>
<sequence length="291" mass="32018">MLKGFGAKLKALFGMNTFDERYFENLEDFLIEGDLGAKLATQISDEVRKLAKSEKPKTQKDLQILVKRLLSDKIRIFDPGLEEGSLTVYLILGVNGVGKTTSIAKLAQYYKNQGKQVLLAAADTFRAAAIDQLEVHAQRLGCRIVKQKSGSDPGSVVFDAITSAQARGEDLILVDTAGRMHNKENLLRELSKIDKIVKGRGIDDVHYRKFLVIDSTTGQNGISQAELFNQAVKLDALILTKYDSLAKGGALVQIGEKQNIPIAFVGTGETYKDIHPFDKDEFLDTLVGLTD</sequence>